<organism evidence="2 3">
    <name type="scientific">Candidatus Thiodictyon syntrophicum</name>
    <dbReference type="NCBI Taxonomy" id="1166950"/>
    <lineage>
        <taxon>Bacteria</taxon>
        <taxon>Pseudomonadati</taxon>
        <taxon>Pseudomonadota</taxon>
        <taxon>Gammaproteobacteria</taxon>
        <taxon>Chromatiales</taxon>
        <taxon>Chromatiaceae</taxon>
        <taxon>Thiodictyon</taxon>
    </lineage>
</organism>
<name>A0A2K8UHE1_9GAMM</name>
<feature type="transmembrane region" description="Helical" evidence="1">
    <location>
        <begin position="33"/>
        <end position="52"/>
    </location>
</feature>
<feature type="transmembrane region" description="Helical" evidence="1">
    <location>
        <begin position="139"/>
        <end position="158"/>
    </location>
</feature>
<keyword evidence="1" id="KW-0812">Transmembrane</keyword>
<keyword evidence="3" id="KW-1185">Reference proteome</keyword>
<dbReference type="AlphaFoldDB" id="A0A2K8UHE1"/>
<dbReference type="OrthoDB" id="5764570at2"/>
<dbReference type="EMBL" id="CP020370">
    <property type="protein sequence ID" value="AUB84958.1"/>
    <property type="molecule type" value="Genomic_DNA"/>
</dbReference>
<feature type="transmembrane region" description="Helical" evidence="1">
    <location>
        <begin position="179"/>
        <end position="204"/>
    </location>
</feature>
<reference evidence="2 3" key="1">
    <citation type="submission" date="2017-03" db="EMBL/GenBank/DDBJ databases">
        <title>Complete genome sequence of Candidatus 'Thiodictyon syntrophicum' sp. nov. strain Cad16T, a photolithoautotroph purple sulfur bacterium isolated from an alpine meromictic lake.</title>
        <authorList>
            <person name="Luedin S.M."/>
            <person name="Pothier J.F."/>
            <person name="Danza F."/>
            <person name="Storelli N."/>
            <person name="Wittwer M."/>
            <person name="Tonolla M."/>
        </authorList>
    </citation>
    <scope>NUCLEOTIDE SEQUENCE [LARGE SCALE GENOMIC DNA]</scope>
    <source>
        <strain evidence="2 3">Cad16T</strain>
    </source>
</reference>
<dbReference type="Proteomes" id="UP000232638">
    <property type="component" value="Chromosome"/>
</dbReference>
<feature type="transmembrane region" description="Helical" evidence="1">
    <location>
        <begin position="82"/>
        <end position="102"/>
    </location>
</feature>
<proteinExistence type="predicted"/>
<evidence type="ECO:0000313" key="3">
    <source>
        <dbReference type="Proteomes" id="UP000232638"/>
    </source>
</evidence>
<gene>
    <name evidence="2" type="ORF">THSYN_25965</name>
</gene>
<feature type="transmembrane region" description="Helical" evidence="1">
    <location>
        <begin position="114"/>
        <end position="133"/>
    </location>
</feature>
<sequence>MVFLRGLVWGLIGLIYAPLFLGLTAIFERLGAGPGAYAAAAALAGAAGAALYGSHELALVGTGIGAIVGVLLLTSAADLLSFAQAAAVAAALAALVGLLVSFPGQCTRRVPGKVLAGLTTGAACGALLAATLPLGPRPLSPFVMLALLVSVNGALYVTSVRWWIGQISRLRIAARPCRLIEALVLAALAGLAAGGVWLMAGPLLGDESGLVGAVAARVYDALPYAALGGVLGGAVAGALLEAFGFAWVHDV</sequence>
<accession>A0A2K8UHE1</accession>
<keyword evidence="1" id="KW-0472">Membrane</keyword>
<dbReference type="KEGG" id="tsy:THSYN_25965"/>
<protein>
    <submittedName>
        <fullName evidence="2">Uncharacterized protein</fullName>
    </submittedName>
</protein>
<feature type="transmembrane region" description="Helical" evidence="1">
    <location>
        <begin position="57"/>
        <end position="76"/>
    </location>
</feature>
<evidence type="ECO:0000256" key="1">
    <source>
        <dbReference type="SAM" id="Phobius"/>
    </source>
</evidence>
<feature type="transmembrane region" description="Helical" evidence="1">
    <location>
        <begin position="7"/>
        <end position="27"/>
    </location>
</feature>
<evidence type="ECO:0000313" key="2">
    <source>
        <dbReference type="EMBL" id="AUB84958.1"/>
    </source>
</evidence>
<feature type="transmembrane region" description="Helical" evidence="1">
    <location>
        <begin position="224"/>
        <end position="248"/>
    </location>
</feature>
<keyword evidence="1" id="KW-1133">Transmembrane helix</keyword>